<dbReference type="RefSeq" id="WP_121368031.1">
    <property type="nucleotide sequence ID" value="NZ_RBKS01000001.1"/>
</dbReference>
<sequence length="189" mass="20567">MVDARIVQTTKALHAAIVELASATPVSSITVADVTRAAGINRATFYSHATSPGALLVDVLTPELDQIRADDLALREQGGLDEAAITRKGMERVVDHVVKYRDIYRLALPDALDASTHRVLAHHFEVSSLGHLERSRASAKRPGELSEPLAAGFVAHGLVGVIENWLTGKRASRKALVDNIMLMFPTWWD</sequence>
<keyword evidence="1 2" id="KW-0238">DNA-binding</keyword>
<dbReference type="Gene3D" id="1.10.357.10">
    <property type="entry name" value="Tetracycline Repressor, domain 2"/>
    <property type="match status" value="1"/>
</dbReference>
<feature type="DNA-binding region" description="H-T-H motif" evidence="2">
    <location>
        <begin position="30"/>
        <end position="49"/>
    </location>
</feature>
<protein>
    <submittedName>
        <fullName evidence="4">TetR family transcriptional regulator</fullName>
    </submittedName>
</protein>
<evidence type="ECO:0000259" key="3">
    <source>
        <dbReference type="PROSITE" id="PS50977"/>
    </source>
</evidence>
<keyword evidence="5" id="KW-1185">Reference proteome</keyword>
<proteinExistence type="predicted"/>
<evidence type="ECO:0000313" key="5">
    <source>
        <dbReference type="Proteomes" id="UP000280008"/>
    </source>
</evidence>
<dbReference type="InterPro" id="IPR009057">
    <property type="entry name" value="Homeodomain-like_sf"/>
</dbReference>
<dbReference type="AlphaFoldDB" id="A0A495IDP6"/>
<dbReference type="EMBL" id="RBKS01000001">
    <property type="protein sequence ID" value="RKR73126.1"/>
    <property type="molecule type" value="Genomic_DNA"/>
</dbReference>
<dbReference type="PANTHER" id="PTHR43479:SF11">
    <property type="entry name" value="ACREF_ENVCD OPERON REPRESSOR-RELATED"/>
    <property type="match status" value="1"/>
</dbReference>
<dbReference type="PROSITE" id="PS50977">
    <property type="entry name" value="HTH_TETR_2"/>
    <property type="match status" value="1"/>
</dbReference>
<reference evidence="4 5" key="1">
    <citation type="submission" date="2018-10" db="EMBL/GenBank/DDBJ databases">
        <title>Sequencing the genomes of 1000 actinobacteria strains.</title>
        <authorList>
            <person name="Klenk H.-P."/>
        </authorList>
    </citation>
    <scope>NUCLEOTIDE SEQUENCE [LARGE SCALE GENOMIC DNA]</scope>
    <source>
        <strain evidence="4 5">DSM 17894</strain>
    </source>
</reference>
<dbReference type="GO" id="GO:0003677">
    <property type="term" value="F:DNA binding"/>
    <property type="evidence" value="ECO:0007669"/>
    <property type="project" value="UniProtKB-UniRule"/>
</dbReference>
<dbReference type="Proteomes" id="UP000280008">
    <property type="component" value="Unassembled WGS sequence"/>
</dbReference>
<gene>
    <name evidence="4" type="ORF">C8E83_0212</name>
</gene>
<accession>A0A495IDP6</accession>
<dbReference type="InterPro" id="IPR050624">
    <property type="entry name" value="HTH-type_Tx_Regulator"/>
</dbReference>
<comment type="caution">
    <text evidence="4">The sequence shown here is derived from an EMBL/GenBank/DDBJ whole genome shotgun (WGS) entry which is preliminary data.</text>
</comment>
<name>A0A495IDP6_9MICO</name>
<dbReference type="OrthoDB" id="3193022at2"/>
<feature type="domain" description="HTH tetR-type" evidence="3">
    <location>
        <begin position="7"/>
        <end position="67"/>
    </location>
</feature>
<evidence type="ECO:0000256" key="1">
    <source>
        <dbReference type="ARBA" id="ARBA00023125"/>
    </source>
</evidence>
<dbReference type="PANTHER" id="PTHR43479">
    <property type="entry name" value="ACREF/ENVCD OPERON REPRESSOR-RELATED"/>
    <property type="match status" value="1"/>
</dbReference>
<organism evidence="4 5">
    <name type="scientific">Frondihabitans australicus</name>
    <dbReference type="NCBI Taxonomy" id="386892"/>
    <lineage>
        <taxon>Bacteria</taxon>
        <taxon>Bacillati</taxon>
        <taxon>Actinomycetota</taxon>
        <taxon>Actinomycetes</taxon>
        <taxon>Micrococcales</taxon>
        <taxon>Microbacteriaceae</taxon>
        <taxon>Frondihabitans</taxon>
    </lineage>
</organism>
<dbReference type="SUPFAM" id="SSF46689">
    <property type="entry name" value="Homeodomain-like"/>
    <property type="match status" value="1"/>
</dbReference>
<evidence type="ECO:0000256" key="2">
    <source>
        <dbReference type="PROSITE-ProRule" id="PRU00335"/>
    </source>
</evidence>
<dbReference type="InterPro" id="IPR001647">
    <property type="entry name" value="HTH_TetR"/>
</dbReference>
<evidence type="ECO:0000313" key="4">
    <source>
        <dbReference type="EMBL" id="RKR73126.1"/>
    </source>
</evidence>